<keyword evidence="1" id="KW-1133">Transmembrane helix</keyword>
<reference evidence="2" key="1">
    <citation type="submission" date="2011-01" db="EMBL/GenBank/DDBJ databases">
        <title>The Genome Sequence of Nematocida parisii strain ERTm3.</title>
        <authorList>
            <consortium name="The Broad Institute Genome Sequencing Platform"/>
            <consortium name="The Broad Institute Genome Sequencing Center for Infectious Disease"/>
            <person name="Cuomo C."/>
            <person name="Troemel E."/>
            <person name="Young S.K."/>
            <person name="Zeng Q."/>
            <person name="Gargeya S."/>
            <person name="Fitzgerald M."/>
            <person name="Haas B."/>
            <person name="Abouelleil A."/>
            <person name="Alvarado L."/>
            <person name="Arachchi H.M."/>
            <person name="Berlin A."/>
            <person name="Chapman S.B."/>
            <person name="Gearin G."/>
            <person name="Goldberg J."/>
            <person name="Griggs A."/>
            <person name="Gujja S."/>
            <person name="Hansen M."/>
            <person name="Heiman D."/>
            <person name="Howarth C."/>
            <person name="Larimer J."/>
            <person name="Lui A."/>
            <person name="MacDonald P.J.P."/>
            <person name="McCowen C."/>
            <person name="Montmayeur A."/>
            <person name="Murphy C."/>
            <person name="Neiman D."/>
            <person name="Pearson M."/>
            <person name="Priest M."/>
            <person name="Roberts A."/>
            <person name="Saif S."/>
            <person name="Shea T."/>
            <person name="Sisk P."/>
            <person name="Stolte C."/>
            <person name="Sykes S."/>
            <person name="Wortman J."/>
            <person name="Nusbaum C."/>
            <person name="Birren B."/>
        </authorList>
    </citation>
    <scope>NUCLEOTIDE SEQUENCE</scope>
    <source>
        <strain evidence="2">ERTm3</strain>
    </source>
</reference>
<evidence type="ECO:0000313" key="3">
    <source>
        <dbReference type="Proteomes" id="UP000002872"/>
    </source>
</evidence>
<evidence type="ECO:0000313" key="2">
    <source>
        <dbReference type="EMBL" id="EIJ88387.1"/>
    </source>
</evidence>
<name>I3EGP0_NEMP3</name>
<protein>
    <recommendedName>
        <fullName evidence="4">SH3 domain-containing protein</fullName>
    </recommendedName>
</protein>
<feature type="transmembrane region" description="Helical" evidence="1">
    <location>
        <begin position="94"/>
        <end position="116"/>
    </location>
</feature>
<dbReference type="HOGENOM" id="CLU_115951_0_0_1"/>
<dbReference type="OMA" id="CEESHMY"/>
<keyword evidence="1" id="KW-0812">Transmembrane</keyword>
<evidence type="ECO:0000256" key="1">
    <source>
        <dbReference type="SAM" id="Phobius"/>
    </source>
</evidence>
<dbReference type="VEuPathDB" id="MicrosporidiaDB:NEQG_01077"/>
<dbReference type="Proteomes" id="UP000002872">
    <property type="component" value="Unassembled WGS sequence"/>
</dbReference>
<dbReference type="OrthoDB" id="2188563at2759"/>
<accession>I3EGP0</accession>
<sequence length="205" mass="23997">MYLKETKVSLAVGTVSLLTSVRFYFCEESHMYRYIQTWLPFISCVLHLMPFFLPFFISMPSRLRRIFNASMYIISCLLSLIVCGVFIFCKDFNAKSIIAVFAYLAFSLFESTLYLGKWYNRSKKRRELRNKSLVRRRYGSGDIRMPPIGVSTETKHLRAKSDFIYNGTIYIRKGETVELLKVIGSYYSVRTSTGVEYIVPKENFY</sequence>
<keyword evidence="1" id="KW-0472">Membrane</keyword>
<evidence type="ECO:0008006" key="4">
    <source>
        <dbReference type="Google" id="ProtNLM"/>
    </source>
</evidence>
<organism evidence="2 3">
    <name type="scientific">Nematocida parisii (strain ERTm3)</name>
    <name type="common">Nematode killer fungus</name>
    <dbReference type="NCBI Taxonomy" id="935791"/>
    <lineage>
        <taxon>Eukaryota</taxon>
        <taxon>Fungi</taxon>
        <taxon>Fungi incertae sedis</taxon>
        <taxon>Microsporidia</taxon>
        <taxon>Nematocida</taxon>
    </lineage>
</organism>
<dbReference type="EMBL" id="GL870878">
    <property type="protein sequence ID" value="EIJ88387.1"/>
    <property type="molecule type" value="Genomic_DNA"/>
</dbReference>
<keyword evidence="3" id="KW-1185">Reference proteome</keyword>
<dbReference type="InParanoid" id="I3EGP0"/>
<feature type="transmembrane region" description="Helical" evidence="1">
    <location>
        <begin position="38"/>
        <end position="57"/>
    </location>
</feature>
<gene>
    <name evidence="2" type="ORF">NEQG_01077</name>
</gene>
<dbReference type="AlphaFoldDB" id="I3EGP0"/>
<feature type="transmembrane region" description="Helical" evidence="1">
    <location>
        <begin position="69"/>
        <end position="88"/>
    </location>
</feature>
<proteinExistence type="predicted"/>